<evidence type="ECO:0000313" key="3">
    <source>
        <dbReference type="Proteomes" id="UP000054007"/>
    </source>
</evidence>
<name>A0A0D7BRC0_9AGAR</name>
<evidence type="ECO:0000313" key="2">
    <source>
        <dbReference type="EMBL" id="KIY72689.1"/>
    </source>
</evidence>
<dbReference type="Proteomes" id="UP000054007">
    <property type="component" value="Unassembled WGS sequence"/>
</dbReference>
<sequence>MSSNPPGSKLPLVVGAGVALSAAAMFMMQKDVKAKEGPNSVHDETKDASARTKNVAKTVTEVHALSCHT</sequence>
<feature type="transmembrane region" description="Helical" evidence="1">
    <location>
        <begin position="12"/>
        <end position="28"/>
    </location>
</feature>
<protein>
    <submittedName>
        <fullName evidence="2">Uncharacterized protein</fullName>
    </submittedName>
</protein>
<evidence type="ECO:0000256" key="1">
    <source>
        <dbReference type="SAM" id="Phobius"/>
    </source>
</evidence>
<keyword evidence="3" id="KW-1185">Reference proteome</keyword>
<keyword evidence="1" id="KW-1133">Transmembrane helix</keyword>
<keyword evidence="1" id="KW-0472">Membrane</keyword>
<gene>
    <name evidence="2" type="ORF">CYLTODRAFT_19643</name>
</gene>
<dbReference type="AlphaFoldDB" id="A0A0D7BRC0"/>
<keyword evidence="1" id="KW-0812">Transmembrane</keyword>
<organism evidence="2 3">
    <name type="scientific">Cylindrobasidium torrendii FP15055 ss-10</name>
    <dbReference type="NCBI Taxonomy" id="1314674"/>
    <lineage>
        <taxon>Eukaryota</taxon>
        <taxon>Fungi</taxon>
        <taxon>Dikarya</taxon>
        <taxon>Basidiomycota</taxon>
        <taxon>Agaricomycotina</taxon>
        <taxon>Agaricomycetes</taxon>
        <taxon>Agaricomycetidae</taxon>
        <taxon>Agaricales</taxon>
        <taxon>Marasmiineae</taxon>
        <taxon>Physalacriaceae</taxon>
        <taxon>Cylindrobasidium</taxon>
    </lineage>
</organism>
<proteinExistence type="predicted"/>
<reference evidence="2 3" key="1">
    <citation type="journal article" date="2015" name="Fungal Genet. Biol.">
        <title>Evolution of novel wood decay mechanisms in Agaricales revealed by the genome sequences of Fistulina hepatica and Cylindrobasidium torrendii.</title>
        <authorList>
            <person name="Floudas D."/>
            <person name="Held B.W."/>
            <person name="Riley R."/>
            <person name="Nagy L.G."/>
            <person name="Koehler G."/>
            <person name="Ransdell A.S."/>
            <person name="Younus H."/>
            <person name="Chow J."/>
            <person name="Chiniquy J."/>
            <person name="Lipzen A."/>
            <person name="Tritt A."/>
            <person name="Sun H."/>
            <person name="Haridas S."/>
            <person name="LaButti K."/>
            <person name="Ohm R.A."/>
            <person name="Kues U."/>
            <person name="Blanchette R.A."/>
            <person name="Grigoriev I.V."/>
            <person name="Minto R.E."/>
            <person name="Hibbett D.S."/>
        </authorList>
    </citation>
    <scope>NUCLEOTIDE SEQUENCE [LARGE SCALE GENOMIC DNA]</scope>
    <source>
        <strain evidence="2 3">FP15055 ss-10</strain>
    </source>
</reference>
<accession>A0A0D7BRC0</accession>
<dbReference type="EMBL" id="KN880441">
    <property type="protein sequence ID" value="KIY72689.1"/>
    <property type="molecule type" value="Genomic_DNA"/>
</dbReference>